<evidence type="ECO:0000313" key="2">
    <source>
        <dbReference type="Proteomes" id="UP000315759"/>
    </source>
</evidence>
<accession>A0A544W8K8</accession>
<dbReference type="InterPro" id="IPR037479">
    <property type="entry name" value="Tauto_MSAD"/>
</dbReference>
<sequence length="138" mass="15658">MPLITIELMAGTTVEHRKAISDGIHKAMTEILGIPDDDRFHVFHELSEGNMIHEPVVFGIPRTTARMLFITLSFNERSPEQKSALYAALVRRLKEHADIGSDEVLLRVIETARENWWADGRVVNPETGYDERMDIATS</sequence>
<gene>
    <name evidence="1" type="ORF">D8S82_00755</name>
</gene>
<dbReference type="SUPFAM" id="SSF55331">
    <property type="entry name" value="Tautomerase/MIF"/>
    <property type="match status" value="1"/>
</dbReference>
<dbReference type="EMBL" id="VIFX01000001">
    <property type="protein sequence ID" value="TQR88570.1"/>
    <property type="molecule type" value="Genomic_DNA"/>
</dbReference>
<dbReference type="InterPro" id="IPR014347">
    <property type="entry name" value="Tautomerase/MIF_sf"/>
</dbReference>
<dbReference type="PANTHER" id="PTHR38460">
    <property type="entry name" value="TAUTOMERASE YOLI-RELATED"/>
    <property type="match status" value="1"/>
</dbReference>
<protein>
    <submittedName>
        <fullName evidence="1">Tautomerase family protein</fullName>
    </submittedName>
</protein>
<dbReference type="Gene3D" id="3.30.429.10">
    <property type="entry name" value="Macrophage Migration Inhibitory Factor"/>
    <property type="match status" value="1"/>
</dbReference>
<dbReference type="Proteomes" id="UP000315759">
    <property type="component" value="Unassembled WGS sequence"/>
</dbReference>
<comment type="caution">
    <text evidence="1">The sequence shown here is derived from an EMBL/GenBank/DDBJ whole genome shotgun (WGS) entry which is preliminary data.</text>
</comment>
<dbReference type="RefSeq" id="WP_142549895.1">
    <property type="nucleotide sequence ID" value="NZ_VIFX01000001.1"/>
</dbReference>
<reference evidence="1 2" key="1">
    <citation type="submission" date="2018-10" db="EMBL/GenBank/DDBJ databases">
        <title>Draft genome of Mycobacterium hodleri strain B.</title>
        <authorList>
            <person name="Amande T.J."/>
            <person name="Mcgenity T.J."/>
        </authorList>
    </citation>
    <scope>NUCLEOTIDE SEQUENCE [LARGE SCALE GENOMIC DNA]</scope>
    <source>
        <strain evidence="1 2">B</strain>
    </source>
</reference>
<dbReference type="AlphaFoldDB" id="A0A544W8K8"/>
<organism evidence="1 2">
    <name type="scientific">Mycolicibacterium hodleri</name>
    <dbReference type="NCBI Taxonomy" id="49897"/>
    <lineage>
        <taxon>Bacteria</taxon>
        <taxon>Bacillati</taxon>
        <taxon>Actinomycetota</taxon>
        <taxon>Actinomycetes</taxon>
        <taxon>Mycobacteriales</taxon>
        <taxon>Mycobacteriaceae</taxon>
        <taxon>Mycolicibacterium</taxon>
    </lineage>
</organism>
<dbReference type="PANTHER" id="PTHR38460:SF1">
    <property type="entry name" value="TAUTOMERASE YOLI-RELATED"/>
    <property type="match status" value="1"/>
</dbReference>
<evidence type="ECO:0000313" key="1">
    <source>
        <dbReference type="EMBL" id="TQR88570.1"/>
    </source>
</evidence>
<dbReference type="Pfam" id="PF14552">
    <property type="entry name" value="Tautomerase_2"/>
    <property type="match status" value="1"/>
</dbReference>
<keyword evidence="2" id="KW-1185">Reference proteome</keyword>
<name>A0A544W8K8_9MYCO</name>
<proteinExistence type="predicted"/>